<dbReference type="GO" id="GO:0044027">
    <property type="term" value="P:negative regulation of gene expression via chromosomal CpG island methylation"/>
    <property type="evidence" value="ECO:0007669"/>
    <property type="project" value="TreeGrafter"/>
</dbReference>
<evidence type="ECO:0000313" key="10">
    <source>
        <dbReference type="Proteomes" id="UP000554284"/>
    </source>
</evidence>
<dbReference type="InterPro" id="IPR050390">
    <property type="entry name" value="C5-Methyltransferase"/>
</dbReference>
<evidence type="ECO:0000256" key="3">
    <source>
        <dbReference type="ARBA" id="ARBA00022679"/>
    </source>
</evidence>
<dbReference type="AlphaFoldDB" id="A0A7X6REA4"/>
<dbReference type="RefSeq" id="WP_168683569.1">
    <property type="nucleotide sequence ID" value="NZ_JAAXPF010000001.1"/>
</dbReference>
<name>A0A7X6REA4_9CORY</name>
<keyword evidence="3 6" id="KW-0808">Transferase</keyword>
<dbReference type="Gene3D" id="3.90.120.10">
    <property type="entry name" value="DNA Methylase, subunit A, domain 2"/>
    <property type="match status" value="2"/>
</dbReference>
<dbReference type="PROSITE" id="PS00095">
    <property type="entry name" value="C5_MTASE_2"/>
    <property type="match status" value="1"/>
</dbReference>
<dbReference type="SUPFAM" id="SSF53335">
    <property type="entry name" value="S-adenosyl-L-methionine-dependent methyltransferases"/>
    <property type="match status" value="2"/>
</dbReference>
<comment type="similarity">
    <text evidence="6 7">Belongs to the class I-like SAM-binding methyltransferase superfamily. C5-methyltransferase family.</text>
</comment>
<dbReference type="PANTHER" id="PTHR10629:SF52">
    <property type="entry name" value="DNA (CYTOSINE-5)-METHYLTRANSFERASE 1"/>
    <property type="match status" value="1"/>
</dbReference>
<dbReference type="PROSITE" id="PS51679">
    <property type="entry name" value="SAM_MT_C5"/>
    <property type="match status" value="1"/>
</dbReference>
<evidence type="ECO:0000256" key="7">
    <source>
        <dbReference type="RuleBase" id="RU000416"/>
    </source>
</evidence>
<organism evidence="9 10">
    <name type="scientific">Corynebacterium mucifaciens</name>
    <dbReference type="NCBI Taxonomy" id="57171"/>
    <lineage>
        <taxon>Bacteria</taxon>
        <taxon>Bacillati</taxon>
        <taxon>Actinomycetota</taxon>
        <taxon>Actinomycetes</taxon>
        <taxon>Mycobacteriales</taxon>
        <taxon>Corynebacteriaceae</taxon>
        <taxon>Corynebacterium</taxon>
    </lineage>
</organism>
<comment type="caution">
    <text evidence="9">The sequence shown here is derived from an EMBL/GenBank/DDBJ whole genome shotgun (WGS) entry which is preliminary data.</text>
</comment>
<evidence type="ECO:0000256" key="2">
    <source>
        <dbReference type="ARBA" id="ARBA00022603"/>
    </source>
</evidence>
<reference evidence="8 11" key="2">
    <citation type="submission" date="2024-06" db="EMBL/GenBank/DDBJ databases">
        <title>Sequencing the genomes of 1000 actinobacteria strains.</title>
        <authorList>
            <person name="Klenk H.-P."/>
        </authorList>
    </citation>
    <scope>NUCLEOTIDE SEQUENCE [LARGE SCALE GENOMIC DNA]</scope>
    <source>
        <strain evidence="8 11">DSM 44265</strain>
    </source>
</reference>
<evidence type="ECO:0000313" key="9">
    <source>
        <dbReference type="EMBL" id="NKY68039.1"/>
    </source>
</evidence>
<dbReference type="GO" id="GO:0003886">
    <property type="term" value="F:DNA (cytosine-5-)-methyltransferase activity"/>
    <property type="evidence" value="ECO:0007669"/>
    <property type="project" value="UniProtKB-EC"/>
</dbReference>
<gene>
    <name evidence="9" type="ORF">HF989_01390</name>
    <name evidence="8" type="ORF">JOF50_000280</name>
</gene>
<dbReference type="GO" id="GO:0032259">
    <property type="term" value="P:methylation"/>
    <property type="evidence" value="ECO:0007669"/>
    <property type="project" value="UniProtKB-KW"/>
</dbReference>
<reference evidence="9 10" key="1">
    <citation type="submission" date="2020-04" db="EMBL/GenBank/DDBJ databases">
        <title>MicrobeNet Type strains.</title>
        <authorList>
            <person name="Nicholson A.C."/>
        </authorList>
    </citation>
    <scope>NUCLEOTIDE SEQUENCE [LARGE SCALE GENOMIC DNA]</scope>
    <source>
        <strain evidence="9 10">ATCC 700355</strain>
    </source>
</reference>
<sequence>MIFNHVAPALSELDTEMISHVQPGGNWKDIPESVPSNRLAGIRKSFAEGKGSRSSYYGRLLADDPAYTISTFFPRPGNGSNIHYRDDRTLTYREAARLQSFPDSFVFTGSKSAVATQIGNAVPPLLGMQIADALKLGPGMFIDLFAGAGGLGLGFEWAGWLPVVASDIDKNALETHSRNLDCPVVLGDITDEEIKRRIVEYASEARKVHPEMPLIVLGGPPCQGFSTANARRSADDVRNWLFREYSDLISQIQPDAFVFENVPGLLNMQGGRFFRMIQTSLKETVEAIRVEKVNSASFGVPQRRNRVIIFGGKRTDMENVSLEAITDAPEVVARSDRGAIKQGINSRSSIMVEEALGDLPSVAAGVDGSLMEYPCQPQTRYQQLMRGQVSPREFLQFPRDLRNEFYERFEHSSGDSLEGEDILVLF</sequence>
<dbReference type="InterPro" id="IPR031303">
    <property type="entry name" value="C5_meth_CS"/>
</dbReference>
<feature type="active site" evidence="6">
    <location>
        <position position="222"/>
    </location>
</feature>
<evidence type="ECO:0000313" key="8">
    <source>
        <dbReference type="EMBL" id="MET3943481.1"/>
    </source>
</evidence>
<keyword evidence="4 6" id="KW-0949">S-adenosyl-L-methionine</keyword>
<dbReference type="InterPro" id="IPR001525">
    <property type="entry name" value="C5_MeTfrase"/>
</dbReference>
<dbReference type="PANTHER" id="PTHR10629">
    <property type="entry name" value="CYTOSINE-SPECIFIC METHYLTRANSFERASE"/>
    <property type="match status" value="1"/>
</dbReference>
<dbReference type="Pfam" id="PF00145">
    <property type="entry name" value="DNA_methylase"/>
    <property type="match status" value="2"/>
</dbReference>
<evidence type="ECO:0000256" key="5">
    <source>
        <dbReference type="ARBA" id="ARBA00022747"/>
    </source>
</evidence>
<dbReference type="EMBL" id="JAAXPF010000001">
    <property type="protein sequence ID" value="NKY68039.1"/>
    <property type="molecule type" value="Genomic_DNA"/>
</dbReference>
<evidence type="ECO:0000313" key="11">
    <source>
        <dbReference type="Proteomes" id="UP001549139"/>
    </source>
</evidence>
<dbReference type="GO" id="GO:0003677">
    <property type="term" value="F:DNA binding"/>
    <property type="evidence" value="ECO:0007669"/>
    <property type="project" value="TreeGrafter"/>
</dbReference>
<keyword evidence="5" id="KW-0680">Restriction system</keyword>
<evidence type="ECO:0000256" key="6">
    <source>
        <dbReference type="PROSITE-ProRule" id="PRU01016"/>
    </source>
</evidence>
<protein>
    <recommendedName>
        <fullName evidence="1">DNA (cytosine-5-)-methyltransferase</fullName>
        <ecNumber evidence="1">2.1.1.37</ecNumber>
    </recommendedName>
</protein>
<accession>A0A7X6REA4</accession>
<proteinExistence type="inferred from homology"/>
<dbReference type="InterPro" id="IPR029063">
    <property type="entry name" value="SAM-dependent_MTases_sf"/>
</dbReference>
<dbReference type="Proteomes" id="UP001549139">
    <property type="component" value="Unassembled WGS sequence"/>
</dbReference>
<dbReference type="PRINTS" id="PR00105">
    <property type="entry name" value="C5METTRFRASE"/>
</dbReference>
<dbReference type="EMBL" id="JBEPNZ010000001">
    <property type="protein sequence ID" value="MET3943481.1"/>
    <property type="molecule type" value="Genomic_DNA"/>
</dbReference>
<dbReference type="EC" id="2.1.1.37" evidence="1"/>
<dbReference type="Proteomes" id="UP000554284">
    <property type="component" value="Unassembled WGS sequence"/>
</dbReference>
<keyword evidence="2 6" id="KW-0489">Methyltransferase</keyword>
<dbReference type="NCBIfam" id="TIGR00675">
    <property type="entry name" value="dcm"/>
    <property type="match status" value="1"/>
</dbReference>
<dbReference type="Gene3D" id="3.40.50.150">
    <property type="entry name" value="Vaccinia Virus protein VP39"/>
    <property type="match status" value="1"/>
</dbReference>
<evidence type="ECO:0000256" key="1">
    <source>
        <dbReference type="ARBA" id="ARBA00011975"/>
    </source>
</evidence>
<evidence type="ECO:0000256" key="4">
    <source>
        <dbReference type="ARBA" id="ARBA00022691"/>
    </source>
</evidence>
<keyword evidence="11" id="KW-1185">Reference proteome</keyword>
<dbReference type="GO" id="GO:0009307">
    <property type="term" value="P:DNA restriction-modification system"/>
    <property type="evidence" value="ECO:0007669"/>
    <property type="project" value="UniProtKB-KW"/>
</dbReference>